<keyword evidence="3" id="KW-1185">Reference proteome</keyword>
<proteinExistence type="predicted"/>
<dbReference type="EMBL" id="BNEB01000005">
    <property type="protein sequence ID" value="GHI63691.1"/>
    <property type="molecule type" value="Genomic_DNA"/>
</dbReference>
<accession>A0ABQ3S6D7</accession>
<gene>
    <name evidence="2" type="ORF">Saso_53410</name>
</gene>
<comment type="caution">
    <text evidence="2">The sequence shown here is derived from an EMBL/GenBank/DDBJ whole genome shotgun (WGS) entry which is preliminary data.</text>
</comment>
<name>A0ABQ3S6D7_9ACTN</name>
<organism evidence="2 3">
    <name type="scientific">Streptomyces asoensis</name>
    <dbReference type="NCBI Taxonomy" id="249586"/>
    <lineage>
        <taxon>Bacteria</taxon>
        <taxon>Bacillati</taxon>
        <taxon>Actinomycetota</taxon>
        <taxon>Actinomycetes</taxon>
        <taxon>Kitasatosporales</taxon>
        <taxon>Streptomycetaceae</taxon>
        <taxon>Streptomyces</taxon>
    </lineage>
</organism>
<sequence length="46" mass="4882">MVREGQGHAVNEVTFRRAVADPAADRSLTLPSPSATKDMCFGSHAP</sequence>
<evidence type="ECO:0000313" key="3">
    <source>
        <dbReference type="Proteomes" id="UP000649259"/>
    </source>
</evidence>
<dbReference type="Proteomes" id="UP000649259">
    <property type="component" value="Unassembled WGS sequence"/>
</dbReference>
<evidence type="ECO:0000313" key="2">
    <source>
        <dbReference type="EMBL" id="GHI63691.1"/>
    </source>
</evidence>
<feature type="region of interest" description="Disordered" evidence="1">
    <location>
        <begin position="24"/>
        <end position="46"/>
    </location>
</feature>
<protein>
    <submittedName>
        <fullName evidence="2">Uncharacterized protein</fullName>
    </submittedName>
</protein>
<evidence type="ECO:0000256" key="1">
    <source>
        <dbReference type="SAM" id="MobiDB-lite"/>
    </source>
</evidence>
<reference evidence="3" key="1">
    <citation type="submission" date="2023-07" db="EMBL/GenBank/DDBJ databases">
        <title>Whole genome shotgun sequence of Streptomyces cacaoi subsp. asoensis NBRC 13813.</title>
        <authorList>
            <person name="Komaki H."/>
            <person name="Tamura T."/>
        </authorList>
    </citation>
    <scope>NUCLEOTIDE SEQUENCE [LARGE SCALE GENOMIC DNA]</scope>
    <source>
        <strain evidence="3">NBRC 13813</strain>
    </source>
</reference>